<evidence type="ECO:0000313" key="2">
    <source>
        <dbReference type="Proteomes" id="UP000630923"/>
    </source>
</evidence>
<gene>
    <name evidence="1" type="ORF">GCM10017044_12590</name>
</gene>
<dbReference type="EMBL" id="BNCI01000001">
    <property type="protein sequence ID" value="GHF19430.1"/>
    <property type="molecule type" value="Genomic_DNA"/>
</dbReference>
<accession>A0A919APQ4</accession>
<reference evidence="1" key="2">
    <citation type="submission" date="2020-09" db="EMBL/GenBank/DDBJ databases">
        <authorList>
            <person name="Sun Q."/>
            <person name="Kim S."/>
        </authorList>
    </citation>
    <scope>NUCLEOTIDE SEQUENCE</scope>
    <source>
        <strain evidence="1">KCTC 42590</strain>
    </source>
</reference>
<reference evidence="1" key="1">
    <citation type="journal article" date="2014" name="Int. J. Syst. Evol. Microbiol.">
        <title>Complete genome sequence of Corynebacterium casei LMG S-19264T (=DSM 44701T), isolated from a smear-ripened cheese.</title>
        <authorList>
            <consortium name="US DOE Joint Genome Institute (JGI-PGF)"/>
            <person name="Walter F."/>
            <person name="Albersmeier A."/>
            <person name="Kalinowski J."/>
            <person name="Ruckert C."/>
        </authorList>
    </citation>
    <scope>NUCLEOTIDE SEQUENCE</scope>
    <source>
        <strain evidence="1">KCTC 42590</strain>
    </source>
</reference>
<name>A0A919APQ4_9PROT</name>
<keyword evidence="2" id="KW-1185">Reference proteome</keyword>
<proteinExistence type="predicted"/>
<comment type="caution">
    <text evidence="1">The sequence shown here is derived from an EMBL/GenBank/DDBJ whole genome shotgun (WGS) entry which is preliminary data.</text>
</comment>
<dbReference type="Proteomes" id="UP000630923">
    <property type="component" value="Unassembled WGS sequence"/>
</dbReference>
<dbReference type="AlphaFoldDB" id="A0A919APQ4"/>
<sequence>MGAKEHPVNIKPFGDMKLLTTIQTATHMGQMTQYRRTENRSSWLTRPEGDDAVAGFLTYGSWCLAGLPGINPVA</sequence>
<protein>
    <submittedName>
        <fullName evidence="1">Uncharacterized protein</fullName>
    </submittedName>
</protein>
<evidence type="ECO:0000313" key="1">
    <source>
        <dbReference type="EMBL" id="GHF19430.1"/>
    </source>
</evidence>
<organism evidence="1 2">
    <name type="scientific">Kordiimonas sediminis</name>
    <dbReference type="NCBI Taxonomy" id="1735581"/>
    <lineage>
        <taxon>Bacteria</taxon>
        <taxon>Pseudomonadati</taxon>
        <taxon>Pseudomonadota</taxon>
        <taxon>Alphaproteobacteria</taxon>
        <taxon>Kordiimonadales</taxon>
        <taxon>Kordiimonadaceae</taxon>
        <taxon>Kordiimonas</taxon>
    </lineage>
</organism>